<proteinExistence type="predicted"/>
<keyword evidence="3" id="KW-1185">Reference proteome</keyword>
<organism evidence="2 3">
    <name type="scientific">Psophocarpus tetragonolobus</name>
    <name type="common">Winged bean</name>
    <name type="synonym">Dolichos tetragonolobus</name>
    <dbReference type="NCBI Taxonomy" id="3891"/>
    <lineage>
        <taxon>Eukaryota</taxon>
        <taxon>Viridiplantae</taxon>
        <taxon>Streptophyta</taxon>
        <taxon>Embryophyta</taxon>
        <taxon>Tracheophyta</taxon>
        <taxon>Spermatophyta</taxon>
        <taxon>Magnoliopsida</taxon>
        <taxon>eudicotyledons</taxon>
        <taxon>Gunneridae</taxon>
        <taxon>Pentapetalae</taxon>
        <taxon>rosids</taxon>
        <taxon>fabids</taxon>
        <taxon>Fabales</taxon>
        <taxon>Fabaceae</taxon>
        <taxon>Papilionoideae</taxon>
        <taxon>50 kb inversion clade</taxon>
        <taxon>NPAAA clade</taxon>
        <taxon>indigoferoid/millettioid clade</taxon>
        <taxon>Phaseoleae</taxon>
        <taxon>Psophocarpus</taxon>
    </lineage>
</organism>
<dbReference type="Proteomes" id="UP001386955">
    <property type="component" value="Unassembled WGS sequence"/>
</dbReference>
<feature type="region of interest" description="Disordered" evidence="1">
    <location>
        <begin position="1"/>
        <end position="25"/>
    </location>
</feature>
<evidence type="ECO:0000313" key="2">
    <source>
        <dbReference type="EMBL" id="KAK7400821.1"/>
    </source>
</evidence>
<dbReference type="AlphaFoldDB" id="A0AAN9SQD3"/>
<gene>
    <name evidence="2" type="ORF">VNO78_12128</name>
</gene>
<sequence>MSECSGSVKASGRSKRQRSRGERRAKARHWCFYLVYKRATLRFGPSLLFLFLSRLVLASPRTASTRFGPRVKERKRNEVK</sequence>
<accession>A0AAN9SQD3</accession>
<evidence type="ECO:0000313" key="3">
    <source>
        <dbReference type="Proteomes" id="UP001386955"/>
    </source>
</evidence>
<reference evidence="2 3" key="1">
    <citation type="submission" date="2024-01" db="EMBL/GenBank/DDBJ databases">
        <title>The genomes of 5 underutilized Papilionoideae crops provide insights into root nodulation and disease resistanc.</title>
        <authorList>
            <person name="Jiang F."/>
        </authorList>
    </citation>
    <scope>NUCLEOTIDE SEQUENCE [LARGE SCALE GENOMIC DNA]</scope>
    <source>
        <strain evidence="2">DUOXIRENSHENG_FW03</strain>
        <tissue evidence="2">Leaves</tissue>
    </source>
</reference>
<name>A0AAN9SQD3_PSOTE</name>
<comment type="caution">
    <text evidence="2">The sequence shown here is derived from an EMBL/GenBank/DDBJ whole genome shotgun (WGS) entry which is preliminary data.</text>
</comment>
<evidence type="ECO:0000256" key="1">
    <source>
        <dbReference type="SAM" id="MobiDB-lite"/>
    </source>
</evidence>
<dbReference type="EMBL" id="JAYMYS010000003">
    <property type="protein sequence ID" value="KAK7400821.1"/>
    <property type="molecule type" value="Genomic_DNA"/>
</dbReference>
<protein>
    <submittedName>
        <fullName evidence="2">Uncharacterized protein</fullName>
    </submittedName>
</protein>